<dbReference type="Proteomes" id="UP001234178">
    <property type="component" value="Unassembled WGS sequence"/>
</dbReference>
<organism evidence="3 4">
    <name type="scientific">Daphnia magna</name>
    <dbReference type="NCBI Taxonomy" id="35525"/>
    <lineage>
        <taxon>Eukaryota</taxon>
        <taxon>Metazoa</taxon>
        <taxon>Ecdysozoa</taxon>
        <taxon>Arthropoda</taxon>
        <taxon>Crustacea</taxon>
        <taxon>Branchiopoda</taxon>
        <taxon>Diplostraca</taxon>
        <taxon>Cladocera</taxon>
        <taxon>Anomopoda</taxon>
        <taxon>Daphniidae</taxon>
        <taxon>Daphnia</taxon>
    </lineage>
</organism>
<dbReference type="InterPro" id="IPR048365">
    <property type="entry name" value="TNP-like_RNaseH_N"/>
</dbReference>
<protein>
    <recommendedName>
        <fullName evidence="2">Transposable element P transposase-like RNase H domain-containing protein</fullName>
    </recommendedName>
</protein>
<proteinExistence type="predicted"/>
<comment type="caution">
    <text evidence="3">The sequence shown here is derived from an EMBL/GenBank/DDBJ whole genome shotgun (WGS) entry which is preliminary data.</text>
</comment>
<sequence>MKIKAYRFMCKEALIEDLKFVKSRLRNREKALAHERLRVQKLQAEVKQARIDVSNFKEETIQEYLMPLGHQAKATVTLLIKQAKLLASGKKKGMRYDAEWLLECLMLRIKSSGVYNHLREIKMLPLPHPTTLGRMLSSMSCKFGFNKMALEAIEKMLSKCTATECLGVLTFDEIQIAENFQFSSQSFAFDRRVDLGHIAEEIDENEENTDKN</sequence>
<gene>
    <name evidence="3" type="ORF">OUZ56_011348</name>
</gene>
<keyword evidence="4" id="KW-1185">Reference proteome</keyword>
<name>A0ABQ9YZW4_9CRUS</name>
<evidence type="ECO:0000313" key="4">
    <source>
        <dbReference type="Proteomes" id="UP001234178"/>
    </source>
</evidence>
<dbReference type="Pfam" id="PF21787">
    <property type="entry name" value="TNP-like_RNaseH_N"/>
    <property type="match status" value="1"/>
</dbReference>
<keyword evidence="1" id="KW-0175">Coiled coil</keyword>
<feature type="domain" description="Transposable element P transposase-like RNase H" evidence="2">
    <location>
        <begin position="141"/>
        <end position="207"/>
    </location>
</feature>
<accession>A0ABQ9YZW4</accession>
<evidence type="ECO:0000259" key="2">
    <source>
        <dbReference type="Pfam" id="PF21787"/>
    </source>
</evidence>
<evidence type="ECO:0000313" key="3">
    <source>
        <dbReference type="EMBL" id="KAK4006193.1"/>
    </source>
</evidence>
<feature type="coiled-coil region" evidence="1">
    <location>
        <begin position="25"/>
        <end position="59"/>
    </location>
</feature>
<reference evidence="3 4" key="1">
    <citation type="journal article" date="2023" name="Nucleic Acids Res.">
        <title>The hologenome of Daphnia magna reveals possible DNA methylation and microbiome-mediated evolution of the host genome.</title>
        <authorList>
            <person name="Chaturvedi A."/>
            <person name="Li X."/>
            <person name="Dhandapani V."/>
            <person name="Marshall H."/>
            <person name="Kissane S."/>
            <person name="Cuenca-Cambronero M."/>
            <person name="Asole G."/>
            <person name="Calvet F."/>
            <person name="Ruiz-Romero M."/>
            <person name="Marangio P."/>
            <person name="Guigo R."/>
            <person name="Rago D."/>
            <person name="Mirbahai L."/>
            <person name="Eastwood N."/>
            <person name="Colbourne J.K."/>
            <person name="Zhou J."/>
            <person name="Mallon E."/>
            <person name="Orsini L."/>
        </authorList>
    </citation>
    <scope>NUCLEOTIDE SEQUENCE [LARGE SCALE GENOMIC DNA]</scope>
    <source>
        <strain evidence="3">LRV0_1</strain>
    </source>
</reference>
<evidence type="ECO:0000256" key="1">
    <source>
        <dbReference type="SAM" id="Coils"/>
    </source>
</evidence>
<dbReference type="EMBL" id="JAOYFB010000002">
    <property type="protein sequence ID" value="KAK4006193.1"/>
    <property type="molecule type" value="Genomic_DNA"/>
</dbReference>